<dbReference type="EMBL" id="JANBUK010003185">
    <property type="protein sequence ID" value="KAJ2768578.1"/>
    <property type="molecule type" value="Genomic_DNA"/>
</dbReference>
<evidence type="ECO:0000313" key="1">
    <source>
        <dbReference type="EMBL" id="KAJ2768578.1"/>
    </source>
</evidence>
<comment type="caution">
    <text evidence="1">The sequence shown here is derived from an EMBL/GenBank/DDBJ whole genome shotgun (WGS) entry which is preliminary data.</text>
</comment>
<reference evidence="1" key="1">
    <citation type="submission" date="2022-07" db="EMBL/GenBank/DDBJ databases">
        <title>Phylogenomic reconstructions and comparative analyses of Kickxellomycotina fungi.</title>
        <authorList>
            <person name="Reynolds N.K."/>
            <person name="Stajich J.E."/>
            <person name="Barry K."/>
            <person name="Grigoriev I.V."/>
            <person name="Crous P."/>
            <person name="Smith M.E."/>
        </authorList>
    </citation>
    <scope>NUCLEOTIDE SEQUENCE</scope>
    <source>
        <strain evidence="1">BCRC 34191</strain>
    </source>
</reference>
<keyword evidence="2" id="KW-1185">Reference proteome</keyword>
<sequence>AEVKRIPEVERPSRLHAKYYPLSSNFRVLHISHAAQVSAKDIAYGAMLLAILCPNLVQVDIPPKVRNDFGREVAWATFNDPFKPYAASIGRL</sequence>
<organism evidence="1 2">
    <name type="scientific">Coemansia linderi</name>
    <dbReference type="NCBI Taxonomy" id="2663919"/>
    <lineage>
        <taxon>Eukaryota</taxon>
        <taxon>Fungi</taxon>
        <taxon>Fungi incertae sedis</taxon>
        <taxon>Zoopagomycota</taxon>
        <taxon>Kickxellomycotina</taxon>
        <taxon>Kickxellomycetes</taxon>
        <taxon>Kickxellales</taxon>
        <taxon>Kickxellaceae</taxon>
        <taxon>Coemansia</taxon>
    </lineage>
</organism>
<accession>A0ACC1JWH8</accession>
<name>A0ACC1JWH8_9FUNG</name>
<evidence type="ECO:0000313" key="2">
    <source>
        <dbReference type="Proteomes" id="UP001140066"/>
    </source>
</evidence>
<feature type="non-terminal residue" evidence="1">
    <location>
        <position position="92"/>
    </location>
</feature>
<proteinExistence type="predicted"/>
<dbReference type="Proteomes" id="UP001140066">
    <property type="component" value="Unassembled WGS sequence"/>
</dbReference>
<gene>
    <name evidence="1" type="ORF">GGI18_005564</name>
</gene>
<protein>
    <submittedName>
        <fullName evidence="1">Uncharacterized protein</fullName>
    </submittedName>
</protein>
<feature type="non-terminal residue" evidence="1">
    <location>
        <position position="1"/>
    </location>
</feature>